<evidence type="ECO:0000256" key="3">
    <source>
        <dbReference type="ARBA" id="ARBA00022475"/>
    </source>
</evidence>
<evidence type="ECO:0000313" key="10">
    <source>
        <dbReference type="Proteomes" id="UP000248198"/>
    </source>
</evidence>
<comment type="subcellular location">
    <subcellularLocation>
        <location evidence="1">Cell membrane</location>
        <topology evidence="1">Multi-pass membrane protein</topology>
    </subcellularLocation>
</comment>
<feature type="domain" description="MgtC/SapB/SrpB/YhiD N-terminal" evidence="8">
    <location>
        <begin position="16"/>
        <end position="146"/>
    </location>
</feature>
<reference evidence="9 10" key="1">
    <citation type="submission" date="2018-06" db="EMBL/GenBank/DDBJ databases">
        <title>Genomic Encyclopedia of Archaeal and Bacterial Type Strains, Phase II (KMG-II): from individual species to whole genera.</title>
        <authorList>
            <person name="Goeker M."/>
        </authorList>
    </citation>
    <scope>NUCLEOTIDE SEQUENCE [LARGE SCALE GENOMIC DNA]</scope>
    <source>
        <strain evidence="9 10">DSM 27372</strain>
    </source>
</reference>
<organism evidence="9 10">
    <name type="scientific">Pedobacter nutrimenti</name>
    <dbReference type="NCBI Taxonomy" id="1241337"/>
    <lineage>
        <taxon>Bacteria</taxon>
        <taxon>Pseudomonadati</taxon>
        <taxon>Bacteroidota</taxon>
        <taxon>Sphingobacteriia</taxon>
        <taxon>Sphingobacteriales</taxon>
        <taxon>Sphingobacteriaceae</taxon>
        <taxon>Pedobacter</taxon>
    </lineage>
</organism>
<dbReference type="Pfam" id="PF02308">
    <property type="entry name" value="MgtC"/>
    <property type="match status" value="1"/>
</dbReference>
<evidence type="ECO:0000256" key="5">
    <source>
        <dbReference type="ARBA" id="ARBA00022989"/>
    </source>
</evidence>
<evidence type="ECO:0000256" key="1">
    <source>
        <dbReference type="ARBA" id="ARBA00004651"/>
    </source>
</evidence>
<dbReference type="InterPro" id="IPR003416">
    <property type="entry name" value="MgtC/SapB/SrpB/YhiD_fam"/>
</dbReference>
<dbReference type="AlphaFoldDB" id="A0A318UI81"/>
<evidence type="ECO:0000256" key="6">
    <source>
        <dbReference type="ARBA" id="ARBA00023136"/>
    </source>
</evidence>
<gene>
    <name evidence="9" type="ORF">B0O44_105154</name>
</gene>
<comment type="similarity">
    <text evidence="2">Belongs to the MgtC/SapB family.</text>
</comment>
<name>A0A318UI81_9SPHI</name>
<sequence>MVHNYSLSNEEIVIRLLVAATLGGLIGWDRERKDGVAGLRTHMLVCVGASLMMIVSAFGFKDILGQPSVVLDPSRIAAQVISGIGFLGAGTILFLRPQIIRGLTTAAGLWSVAGIGLAVGGGLYVAAIIATALIFVILALIKPFEKRFLKSIKGRTLVVLYNSKIIKLAQIEGIMVKNELVASEILIHCSNENATDELTLTFDHKTPISKILQAIDELKITTGINEITSKMR</sequence>
<evidence type="ECO:0000256" key="4">
    <source>
        <dbReference type="ARBA" id="ARBA00022692"/>
    </source>
</evidence>
<evidence type="ECO:0000313" key="9">
    <source>
        <dbReference type="EMBL" id="PYF72784.1"/>
    </source>
</evidence>
<evidence type="ECO:0000259" key="8">
    <source>
        <dbReference type="Pfam" id="PF02308"/>
    </source>
</evidence>
<comment type="caution">
    <text evidence="9">The sequence shown here is derived from an EMBL/GenBank/DDBJ whole genome shotgun (WGS) entry which is preliminary data.</text>
</comment>
<dbReference type="PANTHER" id="PTHR33778:SF1">
    <property type="entry name" value="MAGNESIUM TRANSPORTER YHID-RELATED"/>
    <property type="match status" value="1"/>
</dbReference>
<keyword evidence="4 7" id="KW-0812">Transmembrane</keyword>
<dbReference type="EMBL" id="QKLU01000005">
    <property type="protein sequence ID" value="PYF72784.1"/>
    <property type="molecule type" value="Genomic_DNA"/>
</dbReference>
<keyword evidence="10" id="KW-1185">Reference proteome</keyword>
<proteinExistence type="inferred from homology"/>
<dbReference type="PANTHER" id="PTHR33778">
    <property type="entry name" value="PROTEIN MGTC"/>
    <property type="match status" value="1"/>
</dbReference>
<keyword evidence="3" id="KW-1003">Cell membrane</keyword>
<feature type="transmembrane region" description="Helical" evidence="7">
    <location>
        <begin position="12"/>
        <end position="29"/>
    </location>
</feature>
<accession>A0A318UI81</accession>
<feature type="transmembrane region" description="Helical" evidence="7">
    <location>
        <begin position="76"/>
        <end position="95"/>
    </location>
</feature>
<keyword evidence="5 7" id="KW-1133">Transmembrane helix</keyword>
<feature type="transmembrane region" description="Helical" evidence="7">
    <location>
        <begin position="41"/>
        <end position="60"/>
    </location>
</feature>
<protein>
    <submittedName>
        <fullName evidence="9">Putative Mg2+ transporter-C (MgtC) family protein</fullName>
    </submittedName>
</protein>
<dbReference type="OrthoDB" id="9811198at2"/>
<evidence type="ECO:0000256" key="2">
    <source>
        <dbReference type="ARBA" id="ARBA00009298"/>
    </source>
</evidence>
<evidence type="ECO:0000256" key="7">
    <source>
        <dbReference type="SAM" id="Phobius"/>
    </source>
</evidence>
<keyword evidence="6 7" id="KW-0472">Membrane</keyword>
<dbReference type="InterPro" id="IPR049177">
    <property type="entry name" value="MgtC_SapB_SrpB_YhiD_N"/>
</dbReference>
<dbReference type="Proteomes" id="UP000248198">
    <property type="component" value="Unassembled WGS sequence"/>
</dbReference>
<feature type="transmembrane region" description="Helical" evidence="7">
    <location>
        <begin position="124"/>
        <end position="141"/>
    </location>
</feature>
<dbReference type="GO" id="GO:0005886">
    <property type="term" value="C:plasma membrane"/>
    <property type="evidence" value="ECO:0007669"/>
    <property type="project" value="UniProtKB-SubCell"/>
</dbReference>
<dbReference type="PRINTS" id="PR01837">
    <property type="entry name" value="MGTCSAPBPROT"/>
</dbReference>